<proteinExistence type="predicted"/>
<protein>
    <submittedName>
        <fullName evidence="1">Uncharacterized protein</fullName>
    </submittedName>
</protein>
<sequence length="39" mass="4419">MSLGIHYGSKHSECGTVLQVKLFTMFMYLTIADIKMPAR</sequence>
<gene>
    <name evidence="1" type="ORF">VAS14_04283</name>
</gene>
<dbReference type="HOGENOM" id="CLU_3314370_0_0_6"/>
<accession>Q1ZSS1</accession>
<evidence type="ECO:0000313" key="2">
    <source>
        <dbReference type="Proteomes" id="UP000001603"/>
    </source>
</evidence>
<comment type="caution">
    <text evidence="1">The sequence shown here is derived from an EMBL/GenBank/DDBJ whole genome shotgun (WGS) entry which is preliminary data.</text>
</comment>
<reference evidence="1 2" key="1">
    <citation type="journal article" date="2009" name="Proc. Natl. Acad. Sci. U.S.A.">
        <title>The genomic basis of trophic strategy in marine bacteria.</title>
        <authorList>
            <person name="Lauro F.M."/>
            <person name="McDougald D."/>
            <person name="Thomas T."/>
            <person name="Williams T.J."/>
            <person name="Egan S."/>
            <person name="Rice S."/>
            <person name="DeMaere M.Z."/>
            <person name="Ting L."/>
            <person name="Ertan H."/>
            <person name="Johnson J."/>
            <person name="Ferriera S."/>
            <person name="Lapidus A."/>
            <person name="Anderson I."/>
            <person name="Kyrpides N."/>
            <person name="Munk A.C."/>
            <person name="Detter C."/>
            <person name="Han C.S."/>
            <person name="Brown M.V."/>
            <person name="Robb F.T."/>
            <person name="Kjelleberg S."/>
            <person name="Cavicchioli R."/>
        </authorList>
    </citation>
    <scope>NUCLEOTIDE SEQUENCE [LARGE SCALE GENOMIC DNA]</scope>
    <source>
        <strain evidence="1 2">S14</strain>
    </source>
</reference>
<dbReference type="AlphaFoldDB" id="Q1ZSS1"/>
<organism evidence="1 2">
    <name type="scientific">Photobacterium angustum (strain S14 / CCUG 15956)</name>
    <name type="common">Vibrio sp. (strain S14 / CCUG 15956)</name>
    <dbReference type="NCBI Taxonomy" id="314292"/>
    <lineage>
        <taxon>Bacteria</taxon>
        <taxon>Pseudomonadati</taxon>
        <taxon>Pseudomonadota</taxon>
        <taxon>Gammaproteobacteria</taxon>
        <taxon>Vibrionales</taxon>
        <taxon>Vibrionaceae</taxon>
        <taxon>Photobacterium</taxon>
    </lineage>
</organism>
<dbReference type="EMBL" id="AAOJ01000002">
    <property type="protein sequence ID" value="EAS64906.1"/>
    <property type="molecule type" value="Genomic_DNA"/>
</dbReference>
<name>Q1ZSS1_PHOAS</name>
<dbReference type="Proteomes" id="UP000001603">
    <property type="component" value="Unassembled WGS sequence"/>
</dbReference>
<evidence type="ECO:0000313" key="1">
    <source>
        <dbReference type="EMBL" id="EAS64906.1"/>
    </source>
</evidence>